<sequence length="274" mass="30964">MALEAVVLQQDPFTKDLYPIGDTTVGGSHSYGLGFEQVHLFYGYCTSDGADAGGFPQEGSPVLAQGPRKRKRRTRGMKNKEEMERQRMTHIVVERNRRKQINHYLAVLRSLMPLSYAQRGDQASIVGGAINFVKELEQRVQCLEAHKQLDSPLFANFFTFPQYSTQSTWHDDPVMTGCDSEAVIEVNMVETHANIKIVSRRQPKQVSKMVVWFHSRGLTILHLMVTTVEPMVLYSFSVKVEDDCQLSTVNEIATTVHEMMSKIQVESSEIPIAI</sequence>
<feature type="domain" description="BHLH" evidence="7">
    <location>
        <begin position="85"/>
        <end position="136"/>
    </location>
</feature>
<dbReference type="Proteomes" id="UP000585474">
    <property type="component" value="Unassembled WGS sequence"/>
</dbReference>
<evidence type="ECO:0000256" key="2">
    <source>
        <dbReference type="ARBA" id="ARBA00023015"/>
    </source>
</evidence>
<evidence type="ECO:0000256" key="3">
    <source>
        <dbReference type="ARBA" id="ARBA00023125"/>
    </source>
</evidence>
<dbReference type="GO" id="GO:0005634">
    <property type="term" value="C:nucleus"/>
    <property type="evidence" value="ECO:0007669"/>
    <property type="project" value="UniProtKB-SubCell"/>
</dbReference>
<feature type="compositionally biased region" description="Basic residues" evidence="6">
    <location>
        <begin position="67"/>
        <end position="77"/>
    </location>
</feature>
<organism evidence="8 9">
    <name type="scientific">Actinidia rufa</name>
    <dbReference type="NCBI Taxonomy" id="165716"/>
    <lineage>
        <taxon>Eukaryota</taxon>
        <taxon>Viridiplantae</taxon>
        <taxon>Streptophyta</taxon>
        <taxon>Embryophyta</taxon>
        <taxon>Tracheophyta</taxon>
        <taxon>Spermatophyta</taxon>
        <taxon>Magnoliopsida</taxon>
        <taxon>eudicotyledons</taxon>
        <taxon>Gunneridae</taxon>
        <taxon>Pentapetalae</taxon>
        <taxon>asterids</taxon>
        <taxon>Ericales</taxon>
        <taxon>Actinidiaceae</taxon>
        <taxon>Actinidia</taxon>
    </lineage>
</organism>
<dbReference type="InterPro" id="IPR036638">
    <property type="entry name" value="HLH_DNA-bd_sf"/>
</dbReference>
<dbReference type="EMBL" id="BJWL01000007">
    <property type="protein sequence ID" value="GFY90824.1"/>
    <property type="molecule type" value="Genomic_DNA"/>
</dbReference>
<keyword evidence="2" id="KW-0805">Transcription regulation</keyword>
<keyword evidence="3 8" id="KW-0238">DNA-binding</keyword>
<accession>A0A7J0EWG5</accession>
<evidence type="ECO:0000259" key="7">
    <source>
        <dbReference type="PROSITE" id="PS50888"/>
    </source>
</evidence>
<name>A0A7J0EWG5_9ERIC</name>
<evidence type="ECO:0000256" key="5">
    <source>
        <dbReference type="ARBA" id="ARBA00023242"/>
    </source>
</evidence>
<evidence type="ECO:0000256" key="6">
    <source>
        <dbReference type="SAM" id="MobiDB-lite"/>
    </source>
</evidence>
<protein>
    <submittedName>
        <fullName evidence="8">Basic helix-loop-helix (BHLH) DNA-binding superfamily protein</fullName>
    </submittedName>
</protein>
<dbReference type="AlphaFoldDB" id="A0A7J0EWG5"/>
<keyword evidence="4" id="KW-0804">Transcription</keyword>
<dbReference type="GO" id="GO:0000981">
    <property type="term" value="F:DNA-binding transcription factor activity, RNA polymerase II-specific"/>
    <property type="evidence" value="ECO:0007669"/>
    <property type="project" value="TreeGrafter"/>
</dbReference>
<dbReference type="GO" id="GO:0046983">
    <property type="term" value="F:protein dimerization activity"/>
    <property type="evidence" value="ECO:0007669"/>
    <property type="project" value="InterPro"/>
</dbReference>
<dbReference type="Gene3D" id="4.10.280.10">
    <property type="entry name" value="Helix-loop-helix DNA-binding domain"/>
    <property type="match status" value="1"/>
</dbReference>
<dbReference type="PANTHER" id="PTHR11969">
    <property type="entry name" value="MAX DIMERIZATION, MAD"/>
    <property type="match status" value="1"/>
</dbReference>
<evidence type="ECO:0000313" key="8">
    <source>
        <dbReference type="EMBL" id="GFY90824.1"/>
    </source>
</evidence>
<evidence type="ECO:0000313" key="9">
    <source>
        <dbReference type="Proteomes" id="UP000585474"/>
    </source>
</evidence>
<comment type="subcellular location">
    <subcellularLocation>
        <location evidence="1">Nucleus</location>
    </subcellularLocation>
</comment>
<evidence type="ECO:0000256" key="4">
    <source>
        <dbReference type="ARBA" id="ARBA00023163"/>
    </source>
</evidence>
<comment type="caution">
    <text evidence="8">The sequence shown here is derived from an EMBL/GenBank/DDBJ whole genome shotgun (WGS) entry which is preliminary data.</text>
</comment>
<dbReference type="OrthoDB" id="684567at2759"/>
<evidence type="ECO:0000256" key="1">
    <source>
        <dbReference type="ARBA" id="ARBA00004123"/>
    </source>
</evidence>
<dbReference type="InterPro" id="IPR011598">
    <property type="entry name" value="bHLH_dom"/>
</dbReference>
<dbReference type="Pfam" id="PF00010">
    <property type="entry name" value="HLH"/>
    <property type="match status" value="1"/>
</dbReference>
<dbReference type="PROSITE" id="PS50888">
    <property type="entry name" value="BHLH"/>
    <property type="match status" value="1"/>
</dbReference>
<reference evidence="8 9" key="1">
    <citation type="submission" date="2019-07" db="EMBL/GenBank/DDBJ databases">
        <title>De Novo Assembly of kiwifruit Actinidia rufa.</title>
        <authorList>
            <person name="Sugita-Konishi S."/>
            <person name="Sato K."/>
            <person name="Mori E."/>
            <person name="Abe Y."/>
            <person name="Kisaki G."/>
            <person name="Hamano K."/>
            <person name="Suezawa K."/>
            <person name="Otani M."/>
            <person name="Fukuda T."/>
            <person name="Manabe T."/>
            <person name="Gomi K."/>
            <person name="Tabuchi M."/>
            <person name="Akimitsu K."/>
            <person name="Kataoka I."/>
        </authorList>
    </citation>
    <scope>NUCLEOTIDE SEQUENCE [LARGE SCALE GENOMIC DNA]</scope>
    <source>
        <strain evidence="9">cv. Fuchu</strain>
    </source>
</reference>
<feature type="region of interest" description="Disordered" evidence="6">
    <location>
        <begin position="55"/>
        <end position="84"/>
    </location>
</feature>
<keyword evidence="5" id="KW-0539">Nucleus</keyword>
<keyword evidence="9" id="KW-1185">Reference proteome</keyword>
<dbReference type="GO" id="GO:0000978">
    <property type="term" value="F:RNA polymerase II cis-regulatory region sequence-specific DNA binding"/>
    <property type="evidence" value="ECO:0007669"/>
    <property type="project" value="TreeGrafter"/>
</dbReference>
<dbReference type="SMART" id="SM00353">
    <property type="entry name" value="HLH"/>
    <property type="match status" value="1"/>
</dbReference>
<proteinExistence type="predicted"/>
<gene>
    <name evidence="8" type="ORF">Acr_07g0010210</name>
</gene>
<dbReference type="PANTHER" id="PTHR11969:SF54">
    <property type="entry name" value="MAD-LIKE PROTEIN 1"/>
    <property type="match status" value="1"/>
</dbReference>
<dbReference type="SUPFAM" id="SSF47459">
    <property type="entry name" value="HLH, helix-loop-helix DNA-binding domain"/>
    <property type="match status" value="1"/>
</dbReference>